<feature type="coiled-coil region" evidence="1">
    <location>
        <begin position="697"/>
        <end position="738"/>
    </location>
</feature>
<sequence>MAVGKRLWSRDEHLMLIIPMLGVTNLRGDVRCSTVKRYWTLPWALLDGPIEEANGVEGLKFPFGVEYNMMSRRLHLWVYELCSAEMDPSIYCESANLATMEMDPSIYCESANLTTNPAHYQPVQDFRRDFLGFRRGLRGCDLKGQAASSFPATSFGLRQWSRFGWRPKLRAGLFSFRIRVVLLTVVEVCIMADEEVQWKIPVEDNIDWVVDDPRTTPSKFEFEEHFPEDLFTEIEDPGHANWEVRIPGARQRICSSFKNGGFPVYQIIFEHMGLRLPFSDLEVAVFNHLELCPSQLHPNSLAFIRAFEIVVAYLQLAPTVPLFFHIFGIQRSRPRGNVTDKCGWVSLKQHKKYFEIFEESLRGFKDKWFVVRPITFVGWKTIIVRGPKLDDEGRVEHRDDGEHIEVDCERFPFCWSMKHYAREAKSFTFRKGALSKEELADLKVLEEFVEEFPPSLWEDREGNLICDEEGYQLLSKKFINTKALLKCSTRTEAEDLLREMKNTQVTLRKLQAEKKKRQLGASSSTPNVYGQSSPTPSIEVTGARRVTEEVLKYKSFEILSNLQKVTKILFLPEVADDQRPPKHARVEGGGSVVPGLLKPVPGRLAAEFVIPLAMGRECILDGKTKMRISDADQSILASMGPESVRNVVAESSVAFFKLLEVATFLNGRECKYLQERDEARAHAKEFGERLSVLEIDLSSETKALKESQGRVAQLEEDLKSARKNEETLKGQVAELEKKLASMTLSPVDEEEKRLDPSGTYAKFSRADLISKIYQIGDLQLDVASSSFWNTVSQLQILNPGIQLITEGMDEMKKVRDSQIASPPLDEED</sequence>
<dbReference type="PANTHER" id="PTHR31099:SF49">
    <property type="entry name" value="MYOSIN HEAVY CHAIN-LIKE PROTEIN"/>
    <property type="match status" value="1"/>
</dbReference>
<evidence type="ECO:0000313" key="4">
    <source>
        <dbReference type="EMBL" id="GAU19533.1"/>
    </source>
</evidence>
<evidence type="ECO:0000313" key="5">
    <source>
        <dbReference type="Proteomes" id="UP000242715"/>
    </source>
</evidence>
<gene>
    <name evidence="4" type="ORF">TSUD_303460</name>
</gene>
<accession>A0A2Z6MBL7</accession>
<keyword evidence="5" id="KW-1185">Reference proteome</keyword>
<evidence type="ECO:0000256" key="2">
    <source>
        <dbReference type="SAM" id="MobiDB-lite"/>
    </source>
</evidence>
<keyword evidence="1" id="KW-0175">Coiled coil</keyword>
<proteinExistence type="predicted"/>
<organism evidence="4 5">
    <name type="scientific">Trifolium subterraneum</name>
    <name type="common">Subterranean clover</name>
    <dbReference type="NCBI Taxonomy" id="3900"/>
    <lineage>
        <taxon>Eukaryota</taxon>
        <taxon>Viridiplantae</taxon>
        <taxon>Streptophyta</taxon>
        <taxon>Embryophyta</taxon>
        <taxon>Tracheophyta</taxon>
        <taxon>Spermatophyta</taxon>
        <taxon>Magnoliopsida</taxon>
        <taxon>eudicotyledons</taxon>
        <taxon>Gunneridae</taxon>
        <taxon>Pentapetalae</taxon>
        <taxon>rosids</taxon>
        <taxon>fabids</taxon>
        <taxon>Fabales</taxon>
        <taxon>Fabaceae</taxon>
        <taxon>Papilionoideae</taxon>
        <taxon>50 kb inversion clade</taxon>
        <taxon>NPAAA clade</taxon>
        <taxon>Hologalegina</taxon>
        <taxon>IRL clade</taxon>
        <taxon>Trifolieae</taxon>
        <taxon>Trifolium</taxon>
    </lineage>
</organism>
<dbReference type="Proteomes" id="UP000242715">
    <property type="component" value="Unassembled WGS sequence"/>
</dbReference>
<dbReference type="AlphaFoldDB" id="A0A2Z6MBL7"/>
<dbReference type="OrthoDB" id="1434603at2759"/>
<dbReference type="Pfam" id="PF04195">
    <property type="entry name" value="Transposase_28"/>
    <property type="match status" value="1"/>
</dbReference>
<evidence type="ECO:0000256" key="1">
    <source>
        <dbReference type="SAM" id="Coils"/>
    </source>
</evidence>
<dbReference type="PANTHER" id="PTHR31099">
    <property type="entry name" value="OS06G0165300 PROTEIN"/>
    <property type="match status" value="1"/>
</dbReference>
<reference evidence="5" key="1">
    <citation type="journal article" date="2017" name="Front. Plant Sci.">
        <title>Climate Clever Clovers: New Paradigm to Reduce the Environmental Footprint of Ruminants by Breeding Low Methanogenic Forages Utilizing Haplotype Variation.</title>
        <authorList>
            <person name="Kaur P."/>
            <person name="Appels R."/>
            <person name="Bayer P.E."/>
            <person name="Keeble-Gagnere G."/>
            <person name="Wang J."/>
            <person name="Hirakawa H."/>
            <person name="Shirasawa K."/>
            <person name="Vercoe P."/>
            <person name="Stefanova K."/>
            <person name="Durmic Z."/>
            <person name="Nichols P."/>
            <person name="Revell C."/>
            <person name="Isobe S.N."/>
            <person name="Edwards D."/>
            <person name="Erskine W."/>
        </authorList>
    </citation>
    <scope>NUCLEOTIDE SEQUENCE [LARGE SCALE GENOMIC DNA]</scope>
    <source>
        <strain evidence="5">cv. Daliak</strain>
    </source>
</reference>
<dbReference type="InterPro" id="IPR007321">
    <property type="entry name" value="Transposase_28"/>
</dbReference>
<feature type="region of interest" description="Disordered" evidence="2">
    <location>
        <begin position="514"/>
        <end position="539"/>
    </location>
</feature>
<protein>
    <recommendedName>
        <fullName evidence="3">Transposase (putative) gypsy type domain-containing protein</fullName>
    </recommendedName>
</protein>
<dbReference type="EMBL" id="DF973199">
    <property type="protein sequence ID" value="GAU19533.1"/>
    <property type="molecule type" value="Genomic_DNA"/>
</dbReference>
<name>A0A2Z6MBL7_TRISU</name>
<feature type="compositionally biased region" description="Polar residues" evidence="2">
    <location>
        <begin position="520"/>
        <end position="538"/>
    </location>
</feature>
<feature type="domain" description="Transposase (putative) gypsy type" evidence="3">
    <location>
        <begin position="269"/>
        <end position="329"/>
    </location>
</feature>
<evidence type="ECO:0000259" key="3">
    <source>
        <dbReference type="Pfam" id="PF04195"/>
    </source>
</evidence>